<dbReference type="GO" id="GO:0005813">
    <property type="term" value="C:centrosome"/>
    <property type="evidence" value="ECO:0007669"/>
    <property type="project" value="InterPro"/>
</dbReference>
<keyword evidence="3" id="KW-1185">Reference proteome</keyword>
<reference evidence="3" key="1">
    <citation type="journal article" date="2017" name="Nat. Commun.">
        <title>The North American bullfrog draft genome provides insight into hormonal regulation of long noncoding RNA.</title>
        <authorList>
            <person name="Hammond S.A."/>
            <person name="Warren R.L."/>
            <person name="Vandervalk B.P."/>
            <person name="Kucuk E."/>
            <person name="Khan H."/>
            <person name="Gibb E.A."/>
            <person name="Pandoh P."/>
            <person name="Kirk H."/>
            <person name="Zhao Y."/>
            <person name="Jones M."/>
            <person name="Mungall A.J."/>
            <person name="Coope R."/>
            <person name="Pleasance S."/>
            <person name="Moore R.A."/>
            <person name="Holt R.A."/>
            <person name="Round J.M."/>
            <person name="Ohora S."/>
            <person name="Walle B.V."/>
            <person name="Veldhoen N."/>
            <person name="Helbing C.C."/>
            <person name="Birol I."/>
        </authorList>
    </citation>
    <scope>NUCLEOTIDE SEQUENCE [LARGE SCALE GENOMIC DNA]</scope>
</reference>
<protein>
    <submittedName>
        <fullName evidence="2">Uncharacterized protein</fullName>
    </submittedName>
</protein>
<sequence>MFPHTDPAGIMVTQPAPGVNMSSMYPIQAHPGDHTVDRNHKAGTAKGLSLGLLPEENARQSQQVAQSYQKELEQQIREKNEKRRKERDEQERYDAKLEAEMKSYNPWGKGGGGAPLRDRKGNLITDLKRMHKENENSYQNPELQVFEDKRAVVAVDTSPADNTSSTGKIQAIHRSSSIHPQQYSSIHPQPSIHTQQYSSIHPSMLIHPSSAITHPSILSSTQPSIPNQKYPAIPSHTQPYSPVLGHTQPYHPYSFMLSHPIHTQPPPSTAHPSPFMLIHATSMPLQCLTKVL</sequence>
<organism evidence="2 3">
    <name type="scientific">Aquarana catesbeiana</name>
    <name type="common">American bullfrog</name>
    <name type="synonym">Rana catesbeiana</name>
    <dbReference type="NCBI Taxonomy" id="8400"/>
    <lineage>
        <taxon>Eukaryota</taxon>
        <taxon>Metazoa</taxon>
        <taxon>Chordata</taxon>
        <taxon>Craniata</taxon>
        <taxon>Vertebrata</taxon>
        <taxon>Euteleostomi</taxon>
        <taxon>Amphibia</taxon>
        <taxon>Batrachia</taxon>
        <taxon>Anura</taxon>
        <taxon>Neobatrachia</taxon>
        <taxon>Ranoidea</taxon>
        <taxon>Ranidae</taxon>
        <taxon>Aquarana</taxon>
    </lineage>
</organism>
<feature type="compositionally biased region" description="Basic and acidic residues" evidence="1">
    <location>
        <begin position="70"/>
        <end position="92"/>
    </location>
</feature>
<dbReference type="CDD" id="cd22265">
    <property type="entry name" value="UDM1_RNF168"/>
    <property type="match status" value="1"/>
</dbReference>
<dbReference type="GO" id="GO:0005874">
    <property type="term" value="C:microtubule"/>
    <property type="evidence" value="ECO:0007669"/>
    <property type="project" value="InterPro"/>
</dbReference>
<evidence type="ECO:0000313" key="2">
    <source>
        <dbReference type="EMBL" id="PIO33013.1"/>
    </source>
</evidence>
<feature type="compositionally biased region" description="Polar residues" evidence="1">
    <location>
        <begin position="59"/>
        <end position="69"/>
    </location>
</feature>
<feature type="region of interest" description="Disordered" evidence="1">
    <location>
        <begin position="55"/>
        <end position="92"/>
    </location>
</feature>
<dbReference type="Proteomes" id="UP000228934">
    <property type="component" value="Unassembled WGS sequence"/>
</dbReference>
<dbReference type="AlphaFoldDB" id="A0A2G9S0K6"/>
<proteinExistence type="predicted"/>
<accession>A0A2G9S0K6</accession>
<gene>
    <name evidence="2" type="ORF">AB205_0189990</name>
</gene>
<dbReference type="GO" id="GO:0000922">
    <property type="term" value="C:spindle pole"/>
    <property type="evidence" value="ECO:0007669"/>
    <property type="project" value="InterPro"/>
</dbReference>
<evidence type="ECO:0000256" key="1">
    <source>
        <dbReference type="SAM" id="MobiDB-lite"/>
    </source>
</evidence>
<dbReference type="PANTHER" id="PTHR21616:SF2">
    <property type="entry name" value="CENTROSOME AND SPINDLE POLE-ASSOCIATED PROTEIN 1"/>
    <property type="match status" value="1"/>
</dbReference>
<evidence type="ECO:0000313" key="3">
    <source>
        <dbReference type="Proteomes" id="UP000228934"/>
    </source>
</evidence>
<dbReference type="EMBL" id="KV928820">
    <property type="protein sequence ID" value="PIO33013.1"/>
    <property type="molecule type" value="Genomic_DNA"/>
</dbReference>
<dbReference type="InterPro" id="IPR026708">
    <property type="entry name" value="CSPP1"/>
</dbReference>
<dbReference type="OrthoDB" id="10044099at2759"/>
<name>A0A2G9S0K6_AQUCT</name>
<dbReference type="PANTHER" id="PTHR21616">
    <property type="entry name" value="CENTROSOME SPINDLE POLE ASSOCIATED PROTEIN"/>
    <property type="match status" value="1"/>
</dbReference>
<dbReference type="GO" id="GO:0032467">
    <property type="term" value="P:positive regulation of cytokinesis"/>
    <property type="evidence" value="ECO:0007669"/>
    <property type="project" value="InterPro"/>
</dbReference>